<accession>A0AC58SAB1</accession>
<name>A0AC58SAB1_TOBAC</name>
<protein>
    <submittedName>
        <fullName evidence="2">Uncharacterized protein LOC107828054</fullName>
    </submittedName>
</protein>
<evidence type="ECO:0000313" key="1">
    <source>
        <dbReference type="Proteomes" id="UP000790787"/>
    </source>
</evidence>
<sequence length="482" mass="52107">MIRRRRSTIRRRSYSSSSSSSSSPYFFLLSFNPTTASSDSSMFGYSSWPDAFGDTVLGVGASSPSAPATSTNTNTFFTGSLSPFESSAPVTAPSNTTTAKPTSTDIPTNSSSSVSTNTTLTAAMSSSLPQSTVSVPDIVTDPAICSPEQNEVAAILASQCEKLLSCQAARRAQQQAFGATLSETPSSSKPVNDDALTPAATAEQKYGESIPCSVPMTSAPSTSTRSAPLDSKSSSSVLRSSQAAEEQPYCSSVDLLHSTIGMWERVVADKKTDQEVTEEGLRHFYEGMNYFCLQFERLQVATAKYNEAAKASDDLENAMDPLKDKLAEAYRKFKDSEKEKQRLENELSGAANTITALTGEKESLLHVQTILHQKILELTRELEEAYPAAIRKYKASSLYRQELMEYAAPYMGKGVKLAIEKIKAKDPTFDPKTYGLEIYMLPPEADVDELSSEEEGDGGAEQEHNEVKPSARARDLAEGASL</sequence>
<gene>
    <name evidence="2" type="primary">LOC107828054</name>
</gene>
<organism evidence="1 2">
    <name type="scientific">Nicotiana tabacum</name>
    <name type="common">Common tobacco</name>
    <dbReference type="NCBI Taxonomy" id="4097"/>
    <lineage>
        <taxon>Eukaryota</taxon>
        <taxon>Viridiplantae</taxon>
        <taxon>Streptophyta</taxon>
        <taxon>Embryophyta</taxon>
        <taxon>Tracheophyta</taxon>
        <taxon>Spermatophyta</taxon>
        <taxon>Magnoliopsida</taxon>
        <taxon>eudicotyledons</taxon>
        <taxon>Gunneridae</taxon>
        <taxon>Pentapetalae</taxon>
        <taxon>asterids</taxon>
        <taxon>lamiids</taxon>
        <taxon>Solanales</taxon>
        <taxon>Solanaceae</taxon>
        <taxon>Nicotianoideae</taxon>
        <taxon>Nicotianeae</taxon>
        <taxon>Nicotiana</taxon>
    </lineage>
</organism>
<reference evidence="2" key="2">
    <citation type="submission" date="2025-08" db="UniProtKB">
        <authorList>
            <consortium name="RefSeq"/>
        </authorList>
    </citation>
    <scope>IDENTIFICATION</scope>
    <source>
        <tissue evidence="2">Leaf</tissue>
    </source>
</reference>
<dbReference type="Proteomes" id="UP000790787">
    <property type="component" value="Chromosome 11"/>
</dbReference>
<keyword evidence="1" id="KW-1185">Reference proteome</keyword>
<proteinExistence type="predicted"/>
<reference evidence="1" key="1">
    <citation type="journal article" date="2014" name="Nat. Commun.">
        <title>The tobacco genome sequence and its comparison with those of tomato and potato.</title>
        <authorList>
            <person name="Sierro N."/>
            <person name="Battey J.N."/>
            <person name="Ouadi S."/>
            <person name="Bakaher N."/>
            <person name="Bovet L."/>
            <person name="Willig A."/>
            <person name="Goepfert S."/>
            <person name="Peitsch M.C."/>
            <person name="Ivanov N.V."/>
        </authorList>
    </citation>
    <scope>NUCLEOTIDE SEQUENCE [LARGE SCALE GENOMIC DNA]</scope>
</reference>
<evidence type="ECO:0000313" key="2">
    <source>
        <dbReference type="RefSeq" id="XP_075081911.1"/>
    </source>
</evidence>
<dbReference type="RefSeq" id="XP_075081911.1">
    <property type="nucleotide sequence ID" value="XM_075225810.1"/>
</dbReference>